<keyword evidence="2" id="KW-1003">Cell membrane</keyword>
<evidence type="ECO:0000256" key="4">
    <source>
        <dbReference type="ARBA" id="ARBA00022989"/>
    </source>
</evidence>
<feature type="domain" description="ABC3 transporter permease C-terminal" evidence="8">
    <location>
        <begin position="292"/>
        <end position="405"/>
    </location>
</feature>
<evidence type="ECO:0000256" key="1">
    <source>
        <dbReference type="ARBA" id="ARBA00004651"/>
    </source>
</evidence>
<keyword evidence="11" id="KW-1185">Reference proteome</keyword>
<gene>
    <name evidence="10" type="ORF">MOX91_02020</name>
</gene>
<dbReference type="PANTHER" id="PTHR30572">
    <property type="entry name" value="MEMBRANE COMPONENT OF TRANSPORTER-RELATED"/>
    <property type="match status" value="1"/>
</dbReference>
<name>A0ABU4WEG8_9BACT</name>
<protein>
    <submittedName>
        <fullName evidence="10">ABC transporter permease</fullName>
    </submittedName>
</protein>
<reference evidence="10 11" key="1">
    <citation type="submission" date="2022-03" db="EMBL/GenBank/DDBJ databases">
        <title>Novel taxa within the pig intestine.</title>
        <authorList>
            <person name="Wylensek D."/>
            <person name="Bishof K."/>
            <person name="Afrizal A."/>
            <person name="Clavel T."/>
        </authorList>
    </citation>
    <scope>NUCLEOTIDE SEQUENCE [LARGE SCALE GENOMIC DNA]</scope>
    <source>
        <strain evidence="10 11">CLA-KB-P66</strain>
    </source>
</reference>
<comment type="subcellular location">
    <subcellularLocation>
        <location evidence="1">Cell membrane</location>
        <topology evidence="1">Multi-pass membrane protein</topology>
    </subcellularLocation>
</comment>
<evidence type="ECO:0000313" key="11">
    <source>
        <dbReference type="Proteomes" id="UP001275932"/>
    </source>
</evidence>
<dbReference type="InterPro" id="IPR050250">
    <property type="entry name" value="Macrolide_Exporter_MacB"/>
</dbReference>
<dbReference type="InterPro" id="IPR025857">
    <property type="entry name" value="MacB_PCD"/>
</dbReference>
<proteinExistence type="inferred from homology"/>
<sequence>MNFIFEFFVGVSNGLGEIWSHKIRSMLSMVGIILGCAALVAMMSVVDNLMKDSRQAFEESGGVELIEVVRQDVPDEQADIASLSKGLTIDDAYAIRYAVPLIEYISPQIWVSHERVRGKRGRTWMPVFAIFGDNVDIGQLEIERGRNLCELDMRSYASVAVVGSEYARVVFAPGEDPIGKFVRVKGSLYQIVGVMKHYERIVGGRNVLARKNRLIYIPITTAAMRYRGDRGVNTIYMKVRDARNLSDVVSQVENTMNQMHNGIQDFSITTREAELEKYKAREMKWKMGLGGVALISLFVGGIGIMNVMLAVINERIREIGVRKALGARSSDIFMQFLAESVVISFLGGLFGMILSVALVFALKQILGAEEMAVPFDSMMYAMLFSISIGIVSGVYPSLRAARLDPITALRYE</sequence>
<evidence type="ECO:0000313" key="10">
    <source>
        <dbReference type="EMBL" id="MDX8414961.1"/>
    </source>
</evidence>
<keyword evidence="4 7" id="KW-1133">Transmembrane helix</keyword>
<comment type="similarity">
    <text evidence="6">Belongs to the ABC-4 integral membrane protein family.</text>
</comment>
<accession>A0ABU4WEG8</accession>
<keyword evidence="5 7" id="KW-0472">Membrane</keyword>
<comment type="caution">
    <text evidence="10">The sequence shown here is derived from an EMBL/GenBank/DDBJ whole genome shotgun (WGS) entry which is preliminary data.</text>
</comment>
<dbReference type="PANTHER" id="PTHR30572:SF4">
    <property type="entry name" value="ABC TRANSPORTER PERMEASE YTRF"/>
    <property type="match status" value="1"/>
</dbReference>
<dbReference type="EMBL" id="JALBUT010000002">
    <property type="protein sequence ID" value="MDX8414961.1"/>
    <property type="molecule type" value="Genomic_DNA"/>
</dbReference>
<evidence type="ECO:0000259" key="9">
    <source>
        <dbReference type="Pfam" id="PF12704"/>
    </source>
</evidence>
<evidence type="ECO:0000256" key="2">
    <source>
        <dbReference type="ARBA" id="ARBA00022475"/>
    </source>
</evidence>
<evidence type="ECO:0000256" key="7">
    <source>
        <dbReference type="SAM" id="Phobius"/>
    </source>
</evidence>
<evidence type="ECO:0000256" key="5">
    <source>
        <dbReference type="ARBA" id="ARBA00023136"/>
    </source>
</evidence>
<dbReference type="Proteomes" id="UP001275932">
    <property type="component" value="Unassembled WGS sequence"/>
</dbReference>
<organism evidence="10 11">
    <name type="scientific">Intestinicryptomonas porci</name>
    <dbReference type="NCBI Taxonomy" id="2926320"/>
    <lineage>
        <taxon>Bacteria</taxon>
        <taxon>Pseudomonadati</taxon>
        <taxon>Verrucomicrobiota</taxon>
        <taxon>Opitutia</taxon>
        <taxon>Opitutales</taxon>
        <taxon>Intestinicryptomonaceae</taxon>
        <taxon>Intestinicryptomonas</taxon>
    </lineage>
</organism>
<dbReference type="Pfam" id="PF12704">
    <property type="entry name" value="MacB_PCD"/>
    <property type="match status" value="1"/>
</dbReference>
<feature type="transmembrane region" description="Helical" evidence="7">
    <location>
        <begin position="373"/>
        <end position="395"/>
    </location>
</feature>
<evidence type="ECO:0000256" key="6">
    <source>
        <dbReference type="ARBA" id="ARBA00038076"/>
    </source>
</evidence>
<feature type="transmembrane region" description="Helical" evidence="7">
    <location>
        <begin position="287"/>
        <end position="312"/>
    </location>
</feature>
<keyword evidence="3 7" id="KW-0812">Transmembrane</keyword>
<feature type="transmembrane region" description="Helical" evidence="7">
    <location>
        <begin position="26"/>
        <end position="46"/>
    </location>
</feature>
<evidence type="ECO:0000259" key="8">
    <source>
        <dbReference type="Pfam" id="PF02687"/>
    </source>
</evidence>
<dbReference type="RefSeq" id="WP_370396408.1">
    <property type="nucleotide sequence ID" value="NZ_JALBUT010000002.1"/>
</dbReference>
<feature type="transmembrane region" description="Helical" evidence="7">
    <location>
        <begin position="332"/>
        <end position="361"/>
    </location>
</feature>
<dbReference type="Pfam" id="PF02687">
    <property type="entry name" value="FtsX"/>
    <property type="match status" value="1"/>
</dbReference>
<feature type="domain" description="MacB-like periplasmic core" evidence="9">
    <location>
        <begin position="25"/>
        <end position="254"/>
    </location>
</feature>
<evidence type="ECO:0000256" key="3">
    <source>
        <dbReference type="ARBA" id="ARBA00022692"/>
    </source>
</evidence>
<dbReference type="InterPro" id="IPR003838">
    <property type="entry name" value="ABC3_permease_C"/>
</dbReference>